<sequence length="336" mass="37168">MRILLMVFLTLWTGTAGAAPCEGRNLFDALSAEDRSRLDAAVDDIPYHSGLLWRATKDSAEITLVGTYHFPDARHEAMLDRLGDPLGNAAAVYVEAGPQEEERLATALSEDPSLMVNESGPTLPERLNEQEWEILSRAMAERGLPAVVTAKLRPWYVAMMIGISPCVLQEAGQEGELRGLDHLLIEEAEDQELPVHALEPWDTVFSLFTGMTPEEELDMIRTALPVASYSNDYAVTLTEAYFSGDVWKIWEFGRIDAYANSGLSEDEVDEQFSFAQSRLMDQRNESWIEPLTEGALAAAGEGKEIVAGFGALHLPGEQGVLRLLEKRGWTIERLDG</sequence>
<dbReference type="InterPro" id="IPR002816">
    <property type="entry name" value="TraB/PrgY/GumN_fam"/>
</dbReference>
<organism evidence="2 3">
    <name type="scientific">Paracoccus onubensis</name>
    <dbReference type="NCBI Taxonomy" id="1675788"/>
    <lineage>
        <taxon>Bacteria</taxon>
        <taxon>Pseudomonadati</taxon>
        <taxon>Pseudomonadota</taxon>
        <taxon>Alphaproteobacteria</taxon>
        <taxon>Rhodobacterales</taxon>
        <taxon>Paracoccaceae</taxon>
        <taxon>Paracoccus</taxon>
    </lineage>
</organism>
<dbReference type="Pfam" id="PF01963">
    <property type="entry name" value="TraB_PrgY_gumN"/>
    <property type="match status" value="1"/>
</dbReference>
<name>A0A418SWG4_9RHOB</name>
<keyword evidence="1" id="KW-0732">Signal</keyword>
<dbReference type="InterPro" id="IPR047111">
    <property type="entry name" value="YbaP-like"/>
</dbReference>
<dbReference type="CDD" id="cd14789">
    <property type="entry name" value="Tiki"/>
    <property type="match status" value="1"/>
</dbReference>
<dbReference type="PANTHER" id="PTHR40590">
    <property type="entry name" value="CYTOPLASMIC PROTEIN-RELATED"/>
    <property type="match status" value="1"/>
</dbReference>
<dbReference type="EMBL" id="QZCG01000006">
    <property type="protein sequence ID" value="RJE85251.1"/>
    <property type="molecule type" value="Genomic_DNA"/>
</dbReference>
<evidence type="ECO:0000313" key="3">
    <source>
        <dbReference type="Proteomes" id="UP000284202"/>
    </source>
</evidence>
<dbReference type="AlphaFoldDB" id="A0A418SWG4"/>
<keyword evidence="3" id="KW-1185">Reference proteome</keyword>
<dbReference type="RefSeq" id="WP_119748255.1">
    <property type="nucleotide sequence ID" value="NZ_QZCG01000006.1"/>
</dbReference>
<reference evidence="3" key="1">
    <citation type="submission" date="2018-09" db="EMBL/GenBank/DDBJ databases">
        <title>Acidovorax cavernicola nov. sp. isolated from Gruta de las Maravillas (Aracena, Spain).</title>
        <authorList>
            <person name="Jurado V."/>
            <person name="Gutierrez-Patricio S."/>
            <person name="Gonzalez-Pimentel J.L."/>
            <person name="Miller A.Z."/>
            <person name="Laiz L."/>
            <person name="Saiz-Jimenez C."/>
        </authorList>
    </citation>
    <scope>NUCLEOTIDE SEQUENCE [LARGE SCALE GENOMIC DNA]</scope>
    <source>
        <strain evidence="3">1011MAR3C25</strain>
    </source>
</reference>
<feature type="chain" id="PRO_5019489140" evidence="1">
    <location>
        <begin position="19"/>
        <end position="336"/>
    </location>
</feature>
<dbReference type="PANTHER" id="PTHR40590:SF1">
    <property type="entry name" value="CYTOPLASMIC PROTEIN"/>
    <property type="match status" value="1"/>
</dbReference>
<dbReference type="Proteomes" id="UP000284202">
    <property type="component" value="Unassembled WGS sequence"/>
</dbReference>
<protein>
    <submittedName>
        <fullName evidence="2">TraB/GumN family protein</fullName>
    </submittedName>
</protein>
<evidence type="ECO:0000313" key="2">
    <source>
        <dbReference type="EMBL" id="RJE85251.1"/>
    </source>
</evidence>
<evidence type="ECO:0000256" key="1">
    <source>
        <dbReference type="SAM" id="SignalP"/>
    </source>
</evidence>
<dbReference type="OrthoDB" id="9806326at2"/>
<gene>
    <name evidence="2" type="ORF">D3P04_09525</name>
</gene>
<feature type="signal peptide" evidence="1">
    <location>
        <begin position="1"/>
        <end position="18"/>
    </location>
</feature>
<accession>A0A418SWG4</accession>
<proteinExistence type="predicted"/>
<comment type="caution">
    <text evidence="2">The sequence shown here is derived from an EMBL/GenBank/DDBJ whole genome shotgun (WGS) entry which is preliminary data.</text>
</comment>